<accession>A0ABV9YC05</accession>
<reference evidence="3" key="1">
    <citation type="journal article" date="2019" name="Int. J. Syst. Evol. Microbiol.">
        <title>The Global Catalogue of Microorganisms (GCM) 10K type strain sequencing project: providing services to taxonomists for standard genome sequencing and annotation.</title>
        <authorList>
            <consortium name="The Broad Institute Genomics Platform"/>
            <consortium name="The Broad Institute Genome Sequencing Center for Infectious Disease"/>
            <person name="Wu L."/>
            <person name="Ma J."/>
        </authorList>
    </citation>
    <scope>NUCLEOTIDE SEQUENCE [LARGE SCALE GENOMIC DNA]</scope>
    <source>
        <strain evidence="3">KCTC 12848</strain>
    </source>
</reference>
<feature type="domain" description="DUF6801" evidence="1">
    <location>
        <begin position="78"/>
        <end position="227"/>
    </location>
</feature>
<protein>
    <submittedName>
        <fullName evidence="2">DUF6801 domain-containing protein</fullName>
    </submittedName>
</protein>
<comment type="caution">
    <text evidence="2">The sequence shown here is derived from an EMBL/GenBank/DDBJ whole genome shotgun (WGS) entry which is preliminary data.</text>
</comment>
<dbReference type="Pfam" id="PF20611">
    <property type="entry name" value="DUF6801"/>
    <property type="match status" value="1"/>
</dbReference>
<dbReference type="Proteomes" id="UP001595833">
    <property type="component" value="Unassembled WGS sequence"/>
</dbReference>
<evidence type="ECO:0000259" key="1">
    <source>
        <dbReference type="Pfam" id="PF20611"/>
    </source>
</evidence>
<sequence>MPDRFAETYITDGYTSDAAAVATIFPHNLDEEIRMLKLNAASRRVLGGFATAAAVAGTILTAGAGVGQAATASLTLVYNCPFPLIGAQDMSVKIDVANLPASATVGTPIPGTTVIATATVPAAATLGLALVGAKTVEGTAKAQTTVNNAGTAVPVTANLNVAKTNVPGSGAFNTIASGGTAPLTLTKAGRTTITVGNFSTTLTPRKADGSTTGLGTFTSNCTLKANQVTKLYEFTVS</sequence>
<evidence type="ECO:0000313" key="3">
    <source>
        <dbReference type="Proteomes" id="UP001595833"/>
    </source>
</evidence>
<dbReference type="EMBL" id="JBHSJB010000053">
    <property type="protein sequence ID" value="MFC5060285.1"/>
    <property type="molecule type" value="Genomic_DNA"/>
</dbReference>
<keyword evidence="3" id="KW-1185">Reference proteome</keyword>
<dbReference type="RefSeq" id="WP_344042030.1">
    <property type="nucleotide sequence ID" value="NZ_BAAAKE010000031.1"/>
</dbReference>
<evidence type="ECO:0000313" key="2">
    <source>
        <dbReference type="EMBL" id="MFC5060285.1"/>
    </source>
</evidence>
<proteinExistence type="predicted"/>
<gene>
    <name evidence="2" type="ORF">ACFPFM_41800</name>
</gene>
<dbReference type="InterPro" id="IPR046542">
    <property type="entry name" value="DUF6801"/>
</dbReference>
<name>A0ABV9YC05_9PSEU</name>
<organism evidence="2 3">
    <name type="scientific">Saccharothrix xinjiangensis</name>
    <dbReference type="NCBI Taxonomy" id="204798"/>
    <lineage>
        <taxon>Bacteria</taxon>
        <taxon>Bacillati</taxon>
        <taxon>Actinomycetota</taxon>
        <taxon>Actinomycetes</taxon>
        <taxon>Pseudonocardiales</taxon>
        <taxon>Pseudonocardiaceae</taxon>
        <taxon>Saccharothrix</taxon>
    </lineage>
</organism>